<dbReference type="EMBL" id="LKAJ01000003">
    <property type="protein sequence ID" value="KRG21860.1"/>
    <property type="molecule type" value="Genomic_DNA"/>
</dbReference>
<reference evidence="2" key="3">
    <citation type="submission" date="2021-06" db="EMBL/GenBank/DDBJ databases">
        <title>Genomic Description and Analysis of Intracellular Bacteria, Candidatus Berkiella cookevillensis and Candidatus Berkiella aquae.</title>
        <authorList>
            <person name="Kidane D.T."/>
            <person name="Mehari Y.T."/>
            <person name="Rice F.C."/>
            <person name="Arivett B.A."/>
            <person name="Farone A.L."/>
            <person name="Berk S.G."/>
            <person name="Farone M.B."/>
        </authorList>
    </citation>
    <scope>NUCLEOTIDE SEQUENCE</scope>
    <source>
        <strain evidence="2">HT99</strain>
    </source>
</reference>
<evidence type="ECO:0000313" key="2">
    <source>
        <dbReference type="EMBL" id="MCS5710449.1"/>
    </source>
</evidence>
<reference evidence="2" key="2">
    <citation type="journal article" date="2016" name="Genome Announc.">
        <title>Draft Genome Sequences of Two Novel Amoeba-Resistant Intranuclear Bacteria, 'Candidatus Berkiella cookevillensis' and 'Candidatus Berkiella aquae'.</title>
        <authorList>
            <person name="Mehari Y.T."/>
            <person name="Arivett B.A."/>
            <person name="Farone A.L."/>
            <person name="Gunderson J.H."/>
            <person name="Farone M.B."/>
        </authorList>
    </citation>
    <scope>NUCLEOTIDE SEQUENCE</scope>
    <source>
        <strain evidence="2">HT99</strain>
    </source>
</reference>
<evidence type="ECO:0000313" key="3">
    <source>
        <dbReference type="Proteomes" id="UP000051497"/>
    </source>
</evidence>
<dbReference type="RefSeq" id="WP_158003363.1">
    <property type="nucleotide sequence ID" value="NZ_LKAJ02000001.1"/>
</dbReference>
<keyword evidence="3" id="KW-1185">Reference proteome</keyword>
<proteinExistence type="predicted"/>
<reference evidence="1" key="1">
    <citation type="submission" date="2015-09" db="EMBL/GenBank/DDBJ databases">
        <title>Draft Genome Sequences of Two Novel Amoeba-resistant Intranuclear Bacteria, Candidatus Berkiella cookevillensis and Candidatus Berkiella aquae.</title>
        <authorList>
            <person name="Mehari Y.T."/>
            <person name="Arivett B.A."/>
            <person name="Farone A.L."/>
            <person name="Gunderson J.H."/>
            <person name="Farone M.B."/>
        </authorList>
    </citation>
    <scope>NUCLEOTIDE SEQUENCE [LARGE SCALE GENOMIC DNA]</scope>
    <source>
        <strain evidence="1">HT99</strain>
    </source>
</reference>
<gene>
    <name evidence="2" type="ORF">HT99x_003330</name>
    <name evidence="1" type="ORF">HT99x_01053</name>
</gene>
<dbReference type="Proteomes" id="UP000051497">
    <property type="component" value="Unassembled WGS sequence"/>
</dbReference>
<dbReference type="AlphaFoldDB" id="A0A0Q9YXZ4"/>
<dbReference type="EMBL" id="LKAJ02000001">
    <property type="protein sequence ID" value="MCS5710449.1"/>
    <property type="molecule type" value="Genomic_DNA"/>
</dbReference>
<evidence type="ECO:0000313" key="1">
    <source>
        <dbReference type="EMBL" id="KRG21860.1"/>
    </source>
</evidence>
<comment type="caution">
    <text evidence="1">The sequence shown here is derived from an EMBL/GenBank/DDBJ whole genome shotgun (WGS) entry which is preliminary data.</text>
</comment>
<protein>
    <submittedName>
        <fullName evidence="1">Uncharacterized protein</fullName>
    </submittedName>
</protein>
<accession>A0A0Q9YXZ4</accession>
<sequence length="53" mass="6266">MFNTYASSVKLSETPEALLHQNIKMQESKKFIEEEMFHLLNEMPVRKKARLKA</sequence>
<organism evidence="1">
    <name type="scientific">Candidatus Berkiella aquae</name>
    <dbReference type="NCBI Taxonomy" id="295108"/>
    <lineage>
        <taxon>Bacteria</taxon>
        <taxon>Pseudomonadati</taxon>
        <taxon>Pseudomonadota</taxon>
        <taxon>Gammaproteobacteria</taxon>
        <taxon>Candidatus Berkiellales</taxon>
        <taxon>Candidatus Berkiellaceae</taxon>
        <taxon>Candidatus Berkiella</taxon>
    </lineage>
</organism>
<name>A0A0Q9YXZ4_9GAMM</name>